<dbReference type="Proteomes" id="UP000282636">
    <property type="component" value="Unassembled WGS sequence"/>
</dbReference>
<evidence type="ECO:0000313" key="1">
    <source>
        <dbReference type="EMBL" id="RMT65877.1"/>
    </source>
</evidence>
<name>A0A3M5N0T0_PSESX</name>
<protein>
    <submittedName>
        <fullName evidence="1">Uncharacterized protein</fullName>
    </submittedName>
</protein>
<evidence type="ECO:0000313" key="2">
    <source>
        <dbReference type="Proteomes" id="UP000282636"/>
    </source>
</evidence>
<comment type="caution">
    <text evidence="1">The sequence shown here is derived from an EMBL/GenBank/DDBJ whole genome shotgun (WGS) entry which is preliminary data.</text>
</comment>
<dbReference type="AlphaFoldDB" id="A0A3M5N0T0"/>
<dbReference type="EMBL" id="RBTL01000198">
    <property type="protein sequence ID" value="RMT65877.1"/>
    <property type="molecule type" value="Genomic_DNA"/>
</dbReference>
<proteinExistence type="predicted"/>
<organism evidence="1 2">
    <name type="scientific">Pseudomonas syringae pv. theae</name>
    <dbReference type="NCBI Taxonomy" id="103985"/>
    <lineage>
        <taxon>Bacteria</taxon>
        <taxon>Pseudomonadati</taxon>
        <taxon>Pseudomonadota</taxon>
        <taxon>Gammaproteobacteria</taxon>
        <taxon>Pseudomonadales</taxon>
        <taxon>Pseudomonadaceae</taxon>
        <taxon>Pseudomonas</taxon>
        <taxon>Pseudomonas syringae</taxon>
    </lineage>
</organism>
<gene>
    <name evidence="1" type="ORF">ALP44_200095</name>
</gene>
<reference evidence="1 2" key="1">
    <citation type="submission" date="2018-08" db="EMBL/GenBank/DDBJ databases">
        <title>Recombination of ecologically and evolutionarily significant loci maintains genetic cohesion in the Pseudomonas syringae species complex.</title>
        <authorList>
            <person name="Dillon M."/>
            <person name="Thakur S."/>
            <person name="Almeida R.N.D."/>
            <person name="Weir B.S."/>
            <person name="Guttman D.S."/>
        </authorList>
    </citation>
    <scope>NUCLEOTIDE SEQUENCE [LARGE SCALE GENOMIC DNA]</scope>
    <source>
        <strain evidence="1 2">ICMP 3934</strain>
    </source>
</reference>
<accession>A0A3M5N0T0</accession>
<sequence length="46" mass="5112">MRLKTDDLGGVYADALGLVHFLFYCSPPPVLQSTMAAIIRFSRIAR</sequence>